<dbReference type="Pfam" id="PF10091">
    <property type="entry name" value="Glycoamylase"/>
    <property type="match status" value="1"/>
</dbReference>
<dbReference type="PANTHER" id="PTHR37469">
    <property type="entry name" value="CELLOBIONIC ACID PHOSPHORYLASE-RELATED"/>
    <property type="match status" value="1"/>
</dbReference>
<proteinExistence type="predicted"/>
<keyword evidence="1" id="KW-0328">Glycosyltransferase</keyword>
<dbReference type="GO" id="GO:0030246">
    <property type="term" value="F:carbohydrate binding"/>
    <property type="evidence" value="ECO:0007669"/>
    <property type="project" value="InterPro"/>
</dbReference>
<feature type="transmembrane region" description="Helical" evidence="3">
    <location>
        <begin position="441"/>
        <end position="463"/>
    </location>
</feature>
<feature type="domain" description="Glycoamylase-like" evidence="5">
    <location>
        <begin position="1350"/>
        <end position="1557"/>
    </location>
</feature>
<keyword evidence="3" id="KW-0812">Transmembrane</keyword>
<keyword evidence="8" id="KW-1185">Reference proteome</keyword>
<feature type="transmembrane region" description="Helical" evidence="3">
    <location>
        <begin position="1015"/>
        <end position="1035"/>
    </location>
</feature>
<dbReference type="Proteomes" id="UP000198773">
    <property type="component" value="Unassembled WGS sequence"/>
</dbReference>
<dbReference type="InterPro" id="IPR010383">
    <property type="entry name" value="Glyco_hydrolase_94_b-supersand"/>
</dbReference>
<accession>A0A1H4D9U4</accession>
<dbReference type="OrthoDB" id="9769991at2"/>
<dbReference type="InterPro" id="IPR012341">
    <property type="entry name" value="6hp_glycosidase-like_sf"/>
</dbReference>
<keyword evidence="3" id="KW-1133">Transmembrane helix</keyword>
<evidence type="ECO:0000256" key="3">
    <source>
        <dbReference type="SAM" id="Phobius"/>
    </source>
</evidence>
<dbReference type="GO" id="GO:0005975">
    <property type="term" value="P:carbohydrate metabolic process"/>
    <property type="evidence" value="ECO:0007669"/>
    <property type="project" value="InterPro"/>
</dbReference>
<dbReference type="CDD" id="cd11756">
    <property type="entry name" value="GH94N_ChvB_NdvB_1_like"/>
    <property type="match status" value="1"/>
</dbReference>
<dbReference type="InterPro" id="IPR033432">
    <property type="entry name" value="GH94_catalytic"/>
</dbReference>
<feature type="transmembrane region" description="Helical" evidence="3">
    <location>
        <begin position="469"/>
        <end position="489"/>
    </location>
</feature>
<feature type="domain" description="Glycosyl hydrolase 94 supersandwich" evidence="4">
    <location>
        <begin position="1608"/>
        <end position="1893"/>
    </location>
</feature>
<reference evidence="7 8" key="1">
    <citation type="submission" date="2016-10" db="EMBL/GenBank/DDBJ databases">
        <authorList>
            <person name="de Groot N.N."/>
        </authorList>
    </citation>
    <scope>NUCLEOTIDE SEQUENCE [LARGE SCALE GENOMIC DNA]</scope>
    <source>
        <strain evidence="7 8">CGMCC 1.3430</strain>
    </source>
</reference>
<dbReference type="InterPro" id="IPR008928">
    <property type="entry name" value="6-hairpin_glycosidase_sf"/>
</dbReference>
<dbReference type="InterPro" id="IPR037824">
    <property type="entry name" value="GH94N_2_NdvB"/>
</dbReference>
<dbReference type="InterPro" id="IPR037820">
    <property type="entry name" value="GH94N_NdvB"/>
</dbReference>
<feature type="domain" description="Glycosyl hydrolase 94 supersandwich" evidence="4">
    <location>
        <begin position="2143"/>
        <end position="2415"/>
    </location>
</feature>
<feature type="transmembrane region" description="Helical" evidence="3">
    <location>
        <begin position="882"/>
        <end position="898"/>
    </location>
</feature>
<evidence type="ECO:0000259" key="6">
    <source>
        <dbReference type="Pfam" id="PF17167"/>
    </source>
</evidence>
<dbReference type="CDD" id="cd11753">
    <property type="entry name" value="GH94N_ChvB_NdvB_2_like"/>
    <property type="match status" value="1"/>
</dbReference>
<protein>
    <submittedName>
        <fullName evidence="7">Cyclic beta-1,2-glucan synthetase</fullName>
    </submittedName>
</protein>
<dbReference type="InterPro" id="IPR037018">
    <property type="entry name" value="GH65_N"/>
</dbReference>
<dbReference type="SUPFAM" id="SSF48208">
    <property type="entry name" value="Six-hairpin glycosidases"/>
    <property type="match status" value="1"/>
</dbReference>
<evidence type="ECO:0000256" key="1">
    <source>
        <dbReference type="ARBA" id="ARBA00022676"/>
    </source>
</evidence>
<dbReference type="Pfam" id="PF06165">
    <property type="entry name" value="GH94_b-supersand"/>
    <property type="match status" value="2"/>
</dbReference>
<dbReference type="SUPFAM" id="SSF74650">
    <property type="entry name" value="Galactose mutarotase-like"/>
    <property type="match status" value="2"/>
</dbReference>
<name>A0A1H4D9U4_ALKAM</name>
<sequence length="2934" mass="323524">MSFAAPLFIRTLYRQLVNQLSGWWQRLHRRSCRWLSPDLWQQRSPIRAELFSVERLELHAHSLAQAQLIEADSRLLPQLRQIFRPALQRRLTVNADTLLAAYRVSATELQAGHSIVPAAEWLLDNYHLVEQQVREIRDDLPPGYYRQLPKLASGPFRGYPRVLGIAWAYVAHTDSHFDPVILTRFLTAYQQEQPLSIGELWAVAITLRFVLIENLRRLTDQISLGLRQRADADQIADALLAGVRWQALLPGCSLPLSDNFAAQLAKRLRDQDPGVTPALQWLSEQMASQNDSIDRVVLKAQQQLGASNVSVRNVMTSMRHISAIDWTELFENVSLVDHQLAAGSRFAEMDFASRNLYRNAIEQLARRAKCAELVVSSKVLQLIRWADAYASTAEHHPVQAAREADCGFYLLGSGRAALEQQLGIRPRALQRLSLGIARQGVSGYLSVMLLLSGVLLLGVLWWLELSAIYWLWLLLPLGIVVSELASALLQQSASRCNPAQLLPALALAQGIPAELRTLVAVPVLLSDAAELRQHLQRLEEHYLAAGHGAISFVLLSDFTDAPQQHLASDQALLQQAIDGIVSLNQQYGPPAGPDGSTDAAGQRFFLLHRQREYNPSEQAWIGAERKRGKLSDLNQLLRGGSSRFCRNSATYPQLTDAVPAQVRYVITLDADTRLPRNAAVKLVGKMAHPLNRPQFCPQQQRVIAGYGILQPRVTPALALTGQGSRYLRLNSGPAGIDPYAGAVSDLYQDLFGEGSFTGKGIYDVDAFSAALAGRVPDNSMLSHDLFEGIFARAGLASDIEVVEDFPNRYDVAVNQQHRWTRGDWQLLPWLAAGWLNRPQAASARIPWLGRWKILDNLRRSLLAPAGFVALVLVLLLPWPQAVTATLLLLALLLLPTLLRRRFTWLPQHSILQNGGAVQLRSLYGNLLADLGQTLSQSGLQLVLLADQAWRMGHAIGLTLWRLLVSRKHLLQWVTSAQSSARRPLSLLGYYRQMAPGLVLSWFSAALLSWQASQNLALWAPLIILWQLAPALMYWLSLPTSLQQSRPLSATEASNLRLVARRTWRFFERFVSASDNWLPPDNFQQLPEPVIARRTSPTNIGVYLLSVVTARDFGWLGTHASTHKLEQTFASLHRLGRYQGHFYNWYDTQSLQPLAPAYVSSVDSGNLAGHLLALANSLDEWQQQLLAPQAWQGLKDTLALAQASLRQSAGSLASSQQLQACLDSLALQLASGHRLAPLHSTLIELATEALACYHRSPAQPPMDAARSPESDNLLFYLQALLQTLQQHQQDNLASSQQQHQLQQRLATLATASRTMALQMNFTFLLNTERNLLSIGYAVADNTLDTSCYDLLASEARLASLFAIAKGDVDSKHWFRLGRSATPLGAGAALLSWSGSMFEYLMPSLVMRAEVGSLLEQSNRLIVARQISYGRQHRIPWGISESAYNARDLHLTYQYSNFGVPGLGLKRGLAQNLVIAPYATALAAMVDAPAACGNFARLEQLGALGDYGFVEAIDYTPARLPSPDQPVVVQSFMAHHQGMTLIALLNTLQQGVMRSRFHREPMIRACELLLQERVPRDVLNAHPKAEAVTIAADNSSESLTELSLDPAADGAPQTHILSNGHYSVMLSAAGSGYSRWRDIAITRWRADSSLDNCGSYILLRERSNAHFWAASLQPDASRSSFADVAQSYHHAATFSEDRAEFSACFGAQSGSTQTEPPAISARLTVLVSSEHNGEVRAITLCNHSRREQVLELTSYAELVLGNAASDQAHPAFSKLFVQTEFVTEYGAIVATRRPRTPDDTPLWLGHFAVIEGGASSELQYETNRAQFFGSGTCLLQARAMQPQQSLSNSSGTVLDPILCLRPTVTLAPGKQLKVAFWTLLAASREQLLELIDQHNETSAFERAATLAWTLAQVQLRHLTISVAEATLFQRLTGPLLYNDLRFRAPAASISRGAGPQSAIWQHGISGDTPIVLLHIDDIDDLDIVRQLLRAHEYWRLKQLAVDLVIINERASSYVQDLQQAIEALVRASQSRPAAVLAGSAPQRTVGHVYTLRADLMQVDSRSLLAAVARVVLYARRGPLQRQLQRLAPLRAEDSAAEPVAVGARPQSVTPNSASALVNAGSADTEYRSSELEFFNGLGGFASDGREYVILLDNYQRTPMPWLNVIANAQFGFQVSASGSGYSWAQSSRENQLTPWSNDPVTDPCAEAIYVQDEDSGQLFTATCAPINDGGHYSACHGFGYSRFAHQAAGIGLKLLQYVPLQQPVKISCLTLHNTSSHPRRLRITAYVEWVLGRDRAQNAPYLISEFDQEHQALLVHNPWQTAFPGRVAFAALGANTALSGWTADRTEFLGRNGRSQSPQALAQQQLLCASSGATADPCAALQHSVSLAPGEQIELVFLLGQTADKASAQALLQRYRAADLSDELQQVQQHWQTLLQAVQVKTPDRAMDIMLNGWLLYQTIACRVYARAAFYQASGAYGFRDQLQDTMALSFAAPELTRAHLLRAAGRQFVEGDVQHWWLPHSGQGVRSRISDDRVWLGFACARYLASSGDSAVLDESVSFLQGPALEAEQHDAFFQPMPADVEASLYEHCARGLDLAITLSSERGLPLIGSGDWNDGMDQVGSGGKGESIWLGWLLLSTLRSFIPLAKSRQDPRAAPWQQHSDRLLDSMEQLGWDGHWYKRATYDDGSWLGSRQSDECQLDSLSQSWAVLSGMADPERALQAMKAVDHHLVQAEQQLLLLFSPPFDKSAHNPGYIKGYPPGLRENGGQYSHAAIWVVMAFAKLGQADKAHQLFHMLNPVNHGLTPAAVARYQLEPYVLAADIYSVAPHVGRGGWSWYTGAAGWMYRAGVESLLGLTRQGDHIQLAPCLPADWPGFSAMVTLGTSCYAIEVLQQAGQALLMLDGAEIAADSALFVSDQCIRLPLDNQTHQLRWCLAV</sequence>
<keyword evidence="2" id="KW-0808">Transferase</keyword>
<feature type="domain" description="Glycosyl hydrolase 94 catalytic" evidence="6">
    <location>
        <begin position="2428"/>
        <end position="2852"/>
    </location>
</feature>
<evidence type="ECO:0000313" key="7">
    <source>
        <dbReference type="EMBL" id="SEA69276.1"/>
    </source>
</evidence>
<dbReference type="Gene3D" id="1.50.10.10">
    <property type="match status" value="1"/>
</dbReference>
<dbReference type="EMBL" id="FNRM01000005">
    <property type="protein sequence ID" value="SEA69276.1"/>
    <property type="molecule type" value="Genomic_DNA"/>
</dbReference>
<dbReference type="InterPro" id="IPR052047">
    <property type="entry name" value="GH94_Enzymes"/>
</dbReference>
<dbReference type="InterPro" id="IPR019282">
    <property type="entry name" value="Glycoamylase-like_cons_dom"/>
</dbReference>
<dbReference type="Gene3D" id="1.50.10.140">
    <property type="match status" value="2"/>
</dbReference>
<dbReference type="GO" id="GO:0016757">
    <property type="term" value="F:glycosyltransferase activity"/>
    <property type="evidence" value="ECO:0007669"/>
    <property type="project" value="UniProtKB-KW"/>
</dbReference>
<dbReference type="InterPro" id="IPR011013">
    <property type="entry name" value="Gal_mutarotase_sf_dom"/>
</dbReference>
<evidence type="ECO:0000259" key="5">
    <source>
        <dbReference type="Pfam" id="PF10091"/>
    </source>
</evidence>
<dbReference type="STRING" id="152573.SAMN04488051_105136"/>
<dbReference type="SMART" id="SM01068">
    <property type="entry name" value="CBM_X"/>
    <property type="match status" value="2"/>
</dbReference>
<evidence type="ECO:0000313" key="8">
    <source>
        <dbReference type="Proteomes" id="UP000198773"/>
    </source>
</evidence>
<dbReference type="Gene3D" id="2.70.98.40">
    <property type="entry name" value="Glycoside hydrolase, family 65, N-terminal domain"/>
    <property type="match status" value="2"/>
</dbReference>
<evidence type="ECO:0000256" key="2">
    <source>
        <dbReference type="ARBA" id="ARBA00022679"/>
    </source>
</evidence>
<organism evidence="7 8">
    <name type="scientific">Alkalimonas amylolytica</name>
    <dbReference type="NCBI Taxonomy" id="152573"/>
    <lineage>
        <taxon>Bacteria</taxon>
        <taxon>Pseudomonadati</taxon>
        <taxon>Pseudomonadota</taxon>
        <taxon>Gammaproteobacteria</taxon>
        <taxon>Alkalimonas</taxon>
    </lineage>
</organism>
<dbReference type="Gene3D" id="2.60.420.10">
    <property type="entry name" value="Maltose phosphorylase, domain 3"/>
    <property type="match status" value="1"/>
</dbReference>
<gene>
    <name evidence="7" type="ORF">SAMN04488051_105136</name>
</gene>
<dbReference type="Pfam" id="PF17167">
    <property type="entry name" value="Glyco_hydro_94"/>
    <property type="match status" value="1"/>
</dbReference>
<keyword evidence="3" id="KW-0472">Membrane</keyword>
<evidence type="ECO:0000259" key="4">
    <source>
        <dbReference type="Pfam" id="PF06165"/>
    </source>
</evidence>
<dbReference type="PANTHER" id="PTHR37469:SF2">
    <property type="entry name" value="CELLOBIONIC ACID PHOSPHORYLASE"/>
    <property type="match status" value="1"/>
</dbReference>